<evidence type="ECO:0000313" key="1">
    <source>
        <dbReference type="EMBL" id="CAG8802331.1"/>
    </source>
</evidence>
<dbReference type="EMBL" id="CAJVPY010036786">
    <property type="protein sequence ID" value="CAG8802331.1"/>
    <property type="molecule type" value="Genomic_DNA"/>
</dbReference>
<dbReference type="Proteomes" id="UP000789405">
    <property type="component" value="Unassembled WGS sequence"/>
</dbReference>
<proteinExistence type="predicted"/>
<protein>
    <submittedName>
        <fullName evidence="1">24843_t:CDS:1</fullName>
    </submittedName>
</protein>
<comment type="caution">
    <text evidence="1">The sequence shown here is derived from an EMBL/GenBank/DDBJ whole genome shotgun (WGS) entry which is preliminary data.</text>
</comment>
<accession>A0A9N9K034</accession>
<keyword evidence="2" id="KW-1185">Reference proteome</keyword>
<evidence type="ECO:0000313" key="2">
    <source>
        <dbReference type="Proteomes" id="UP000789405"/>
    </source>
</evidence>
<dbReference type="AlphaFoldDB" id="A0A9N9K034"/>
<organism evidence="1 2">
    <name type="scientific">Dentiscutata erythropus</name>
    <dbReference type="NCBI Taxonomy" id="1348616"/>
    <lineage>
        <taxon>Eukaryota</taxon>
        <taxon>Fungi</taxon>
        <taxon>Fungi incertae sedis</taxon>
        <taxon>Mucoromycota</taxon>
        <taxon>Glomeromycotina</taxon>
        <taxon>Glomeromycetes</taxon>
        <taxon>Diversisporales</taxon>
        <taxon>Gigasporaceae</taxon>
        <taxon>Dentiscutata</taxon>
    </lineage>
</organism>
<gene>
    <name evidence="1" type="ORF">DERYTH_LOCUS23652</name>
</gene>
<sequence length="93" mass="11282">QEAAEQVALDEYLEQLEIKNFIKNKKLEYLKEHHEEEIRQLTEPRNKWVENNLVVAKERRGNKRNRRVISQERDAYRRSLANIEIFTERMSGN</sequence>
<feature type="non-terminal residue" evidence="1">
    <location>
        <position position="1"/>
    </location>
</feature>
<name>A0A9N9K034_9GLOM</name>
<reference evidence="1" key="1">
    <citation type="submission" date="2021-06" db="EMBL/GenBank/DDBJ databases">
        <authorList>
            <person name="Kallberg Y."/>
            <person name="Tangrot J."/>
            <person name="Rosling A."/>
        </authorList>
    </citation>
    <scope>NUCLEOTIDE SEQUENCE</scope>
    <source>
        <strain evidence="1">MA453B</strain>
    </source>
</reference>
<feature type="non-terminal residue" evidence="1">
    <location>
        <position position="93"/>
    </location>
</feature>